<evidence type="ECO:0000256" key="1">
    <source>
        <dbReference type="SAM" id="Phobius"/>
    </source>
</evidence>
<dbReference type="Pfam" id="PF11196">
    <property type="entry name" value="DUF2834"/>
    <property type="match status" value="1"/>
</dbReference>
<dbReference type="OMA" id="ICCWISF"/>
<name>A0A1X2HC68_SYNRA</name>
<feature type="transmembrane region" description="Helical" evidence="1">
    <location>
        <begin position="225"/>
        <end position="244"/>
    </location>
</feature>
<proteinExistence type="predicted"/>
<gene>
    <name evidence="2" type="ORF">BCR43DRAFT_491626</name>
</gene>
<dbReference type="AlphaFoldDB" id="A0A1X2HC68"/>
<feature type="transmembrane region" description="Helical" evidence="1">
    <location>
        <begin position="291"/>
        <end position="310"/>
    </location>
</feature>
<dbReference type="OrthoDB" id="2126185at2759"/>
<comment type="caution">
    <text evidence="2">The sequence shown here is derived from an EMBL/GenBank/DDBJ whole genome shotgun (WGS) entry which is preliminary data.</text>
</comment>
<accession>A0A1X2HC68</accession>
<dbReference type="InParanoid" id="A0A1X2HC68"/>
<keyword evidence="3" id="KW-1185">Reference proteome</keyword>
<keyword evidence="1" id="KW-1133">Transmembrane helix</keyword>
<dbReference type="Proteomes" id="UP000242180">
    <property type="component" value="Unassembled WGS sequence"/>
</dbReference>
<feature type="transmembrane region" description="Helical" evidence="1">
    <location>
        <begin position="135"/>
        <end position="158"/>
    </location>
</feature>
<organism evidence="2 3">
    <name type="scientific">Syncephalastrum racemosum</name>
    <name type="common">Filamentous fungus</name>
    <dbReference type="NCBI Taxonomy" id="13706"/>
    <lineage>
        <taxon>Eukaryota</taxon>
        <taxon>Fungi</taxon>
        <taxon>Fungi incertae sedis</taxon>
        <taxon>Mucoromycota</taxon>
        <taxon>Mucoromycotina</taxon>
        <taxon>Mucoromycetes</taxon>
        <taxon>Mucorales</taxon>
        <taxon>Syncephalastraceae</taxon>
        <taxon>Syncephalastrum</taxon>
    </lineage>
</organism>
<feature type="transmembrane region" description="Helical" evidence="1">
    <location>
        <begin position="170"/>
        <end position="191"/>
    </location>
</feature>
<dbReference type="EMBL" id="MCGN01000005">
    <property type="protein sequence ID" value="ORY96391.1"/>
    <property type="molecule type" value="Genomic_DNA"/>
</dbReference>
<reference evidence="2 3" key="1">
    <citation type="submission" date="2016-07" db="EMBL/GenBank/DDBJ databases">
        <title>Pervasive Adenine N6-methylation of Active Genes in Fungi.</title>
        <authorList>
            <consortium name="DOE Joint Genome Institute"/>
            <person name="Mondo S.J."/>
            <person name="Dannebaum R.O."/>
            <person name="Kuo R.C."/>
            <person name="Labutti K."/>
            <person name="Haridas S."/>
            <person name="Kuo A."/>
            <person name="Salamov A."/>
            <person name="Ahrendt S.R."/>
            <person name="Lipzen A."/>
            <person name="Sullivan W."/>
            <person name="Andreopoulos W.B."/>
            <person name="Clum A."/>
            <person name="Lindquist E."/>
            <person name="Daum C."/>
            <person name="Ramamoorthy G.K."/>
            <person name="Gryganskyi A."/>
            <person name="Culley D."/>
            <person name="Magnuson J.K."/>
            <person name="James T.Y."/>
            <person name="O'Malley M.A."/>
            <person name="Stajich J.E."/>
            <person name="Spatafora J.W."/>
            <person name="Visel A."/>
            <person name="Grigoriev I.V."/>
        </authorList>
    </citation>
    <scope>NUCLEOTIDE SEQUENCE [LARGE SCALE GENOMIC DNA]</scope>
    <source>
        <strain evidence="2 3">NRRL 2496</strain>
    </source>
</reference>
<feature type="transmembrane region" description="Helical" evidence="1">
    <location>
        <begin position="42"/>
        <end position="64"/>
    </location>
</feature>
<keyword evidence="1" id="KW-0812">Transmembrane</keyword>
<evidence type="ECO:0000313" key="2">
    <source>
        <dbReference type="EMBL" id="ORY96391.1"/>
    </source>
</evidence>
<dbReference type="InterPro" id="IPR021362">
    <property type="entry name" value="DUF2834"/>
</dbReference>
<evidence type="ECO:0000313" key="3">
    <source>
        <dbReference type="Proteomes" id="UP000242180"/>
    </source>
</evidence>
<protein>
    <submittedName>
        <fullName evidence="2">Uncharacterized protein</fullName>
    </submittedName>
</protein>
<feature type="transmembrane region" description="Helical" evidence="1">
    <location>
        <begin position="12"/>
        <end position="30"/>
    </location>
</feature>
<sequence length="324" mass="35824">MDVDYPVDLAILVSYFVFIFGLIGLLGPTIGRAAKDSKQGTWTFLVLTVVAFASTWTFMLKYFVHSYHEHMDDQGVSLNSVSHWLHSVSLFVDAWRTVSVGAWQWLWSHQICTFTVAVWTPFLAIEGYRRGIPYLWAYMLLGQVVAISVASGLFFAVLTTTQTKQSSQGAPLSLLACVFVGTITVVLSPFVAEDASFMWNLLAMHAVLLPPLLPRSSQSHRLPTAAIYLLAAGANLAIYSQQWFACLFTTDAWSLFSTFIAHPAQGSISSDVVCVQILCVAWMVQQRSKEGWVLALLTPFLSASVTFPLYQALAELPRGHAKSN</sequence>
<keyword evidence="1" id="KW-0472">Membrane</keyword>